<protein>
    <submittedName>
        <fullName evidence="3">Antitoxin Xre-like helix-turn-helix domain-containing protein</fullName>
    </submittedName>
</protein>
<dbReference type="InterPro" id="IPR024467">
    <property type="entry name" value="Xre/MbcA/ParS-like_toxin-bd"/>
</dbReference>
<evidence type="ECO:0000313" key="4">
    <source>
        <dbReference type="Proteomes" id="UP001606300"/>
    </source>
</evidence>
<reference evidence="3 4" key="1">
    <citation type="submission" date="2024-09" db="EMBL/GenBank/DDBJ databases">
        <title>Novel species of the genus Pelomonas and Roseateles isolated from streams.</title>
        <authorList>
            <person name="Lu H."/>
        </authorList>
    </citation>
    <scope>NUCLEOTIDE SEQUENCE [LARGE SCALE GENOMIC DNA]</scope>
    <source>
        <strain evidence="3 4">DC23W</strain>
    </source>
</reference>
<sequence>MPAVQSSPSSKDLGTVEAARSILRAFFNIAKAWGLSPSEQEVLLGVSQPTCYRWRNGQIASSLSGDTLERLGYLMNIYAALQILLPVQERADTWLRVPNKAPLFAGEPALKRMLGGQVGDLKVVADYLDAARGGEFA</sequence>
<dbReference type="InterPro" id="IPR046847">
    <property type="entry name" value="Xre-like_HTH"/>
</dbReference>
<organism evidence="3 4">
    <name type="scientific">Pelomonas dachongensis</name>
    <dbReference type="NCBI Taxonomy" id="3299029"/>
    <lineage>
        <taxon>Bacteria</taxon>
        <taxon>Pseudomonadati</taxon>
        <taxon>Pseudomonadota</taxon>
        <taxon>Betaproteobacteria</taxon>
        <taxon>Burkholderiales</taxon>
        <taxon>Sphaerotilaceae</taxon>
        <taxon>Roseateles</taxon>
    </lineage>
</organism>
<name>A0ABW7EX69_9BURK</name>
<proteinExistence type="predicted"/>
<accession>A0ABW7EX69</accession>
<dbReference type="Pfam" id="PF09722">
    <property type="entry name" value="Xre_MbcA_ParS_C"/>
    <property type="match status" value="1"/>
</dbReference>
<comment type="caution">
    <text evidence="3">The sequence shown here is derived from an EMBL/GenBank/DDBJ whole genome shotgun (WGS) entry which is preliminary data.</text>
</comment>
<keyword evidence="4" id="KW-1185">Reference proteome</keyword>
<dbReference type="EMBL" id="JBIGHY010000018">
    <property type="protein sequence ID" value="MFG6417213.1"/>
    <property type="molecule type" value="Genomic_DNA"/>
</dbReference>
<gene>
    <name evidence="3" type="ORF">ACG02S_25285</name>
</gene>
<evidence type="ECO:0000313" key="3">
    <source>
        <dbReference type="EMBL" id="MFG6417213.1"/>
    </source>
</evidence>
<evidence type="ECO:0000259" key="2">
    <source>
        <dbReference type="Pfam" id="PF20432"/>
    </source>
</evidence>
<dbReference type="RefSeq" id="WP_394473272.1">
    <property type="nucleotide sequence ID" value="NZ_JBIGHY010000018.1"/>
</dbReference>
<dbReference type="Proteomes" id="UP001606300">
    <property type="component" value="Unassembled WGS sequence"/>
</dbReference>
<feature type="domain" description="Antitoxin Xre-like helix-turn-helix" evidence="2">
    <location>
        <begin position="23"/>
        <end position="75"/>
    </location>
</feature>
<feature type="domain" description="Antitoxin Xre/MbcA/ParS-like toxin-binding" evidence="1">
    <location>
        <begin position="80"/>
        <end position="134"/>
    </location>
</feature>
<dbReference type="Pfam" id="PF20432">
    <property type="entry name" value="Xre-like-HTH"/>
    <property type="match status" value="1"/>
</dbReference>
<evidence type="ECO:0000259" key="1">
    <source>
        <dbReference type="Pfam" id="PF09722"/>
    </source>
</evidence>